<accession>A0ABV3LVL7</accession>
<dbReference type="CDD" id="cd00161">
    <property type="entry name" value="beta-trefoil_Ricin-like"/>
    <property type="match status" value="1"/>
</dbReference>
<sequence>MDDQGGAAPEQARTPAEFVALLRQVKEVSGLTYRQLELRAAERGDLLPRSTVAGALSRAALPKAELVEALVRACEGEQRVGVWLAARDRIASGEVPPPPASASVSAPTPTPSASSSDAASALVAVAGSGPVPAASAVARRRPRSRVLTLAAGVIAVVALAAVGASALNGSDEPPDPSPSDSAKAAGVPSGVVRVQPLRATGLCLTDGRDREGRYGSHIAVFRPCGEAVPPTTELEPLGGGVYRVRWAHPEQGRGCLAAPTKGTAKGFLEPWNDCGAAARLRVERRGDAYVLRLADGRCVGVNGSAVAGVEAVLVRCGGADAQRFLIRRGARG</sequence>
<comment type="caution">
    <text evidence="3">The sequence shown here is derived from an EMBL/GenBank/DDBJ whole genome shotgun (WGS) entry which is preliminary data.</text>
</comment>
<keyword evidence="2" id="KW-0472">Membrane</keyword>
<dbReference type="EMBL" id="JBEYRS010000006">
    <property type="protein sequence ID" value="MEW2363492.1"/>
    <property type="molecule type" value="Genomic_DNA"/>
</dbReference>
<feature type="region of interest" description="Disordered" evidence="1">
    <location>
        <begin position="94"/>
        <end position="115"/>
    </location>
</feature>
<keyword evidence="4" id="KW-1185">Reference proteome</keyword>
<proteinExistence type="predicted"/>
<evidence type="ECO:0000256" key="2">
    <source>
        <dbReference type="SAM" id="Phobius"/>
    </source>
</evidence>
<organism evidence="3 4">
    <name type="scientific">Streptomyces huasconensis</name>
    <dbReference type="NCBI Taxonomy" id="1854574"/>
    <lineage>
        <taxon>Bacteria</taxon>
        <taxon>Bacillati</taxon>
        <taxon>Actinomycetota</taxon>
        <taxon>Actinomycetes</taxon>
        <taxon>Kitasatosporales</taxon>
        <taxon>Streptomycetaceae</taxon>
        <taxon>Streptomyces</taxon>
    </lineage>
</organism>
<keyword evidence="2" id="KW-0812">Transmembrane</keyword>
<name>A0ABV3LVL7_9ACTN</name>
<feature type="region of interest" description="Disordered" evidence="1">
    <location>
        <begin position="168"/>
        <end position="190"/>
    </location>
</feature>
<dbReference type="RefSeq" id="WP_359778895.1">
    <property type="nucleotide sequence ID" value="NZ_JBEYRR010000006.1"/>
</dbReference>
<evidence type="ECO:0000313" key="3">
    <source>
        <dbReference type="EMBL" id="MEW2363492.1"/>
    </source>
</evidence>
<evidence type="ECO:0000313" key="4">
    <source>
        <dbReference type="Proteomes" id="UP001553843"/>
    </source>
</evidence>
<reference evidence="3 4" key="1">
    <citation type="submission" date="2024-06" db="EMBL/GenBank/DDBJ databases">
        <title>The Natural Products Discovery Center: Release of the First 8490 Sequenced Strains for Exploring Actinobacteria Biosynthetic Diversity.</title>
        <authorList>
            <person name="Kalkreuter E."/>
            <person name="Kautsar S.A."/>
            <person name="Yang D."/>
            <person name="Bader C.D."/>
            <person name="Teijaro C.N."/>
            <person name="Fluegel L."/>
            <person name="Davis C.M."/>
            <person name="Simpson J.R."/>
            <person name="Lauterbach L."/>
            <person name="Steele A.D."/>
            <person name="Gui C."/>
            <person name="Meng S."/>
            <person name="Li G."/>
            <person name="Viehrig K."/>
            <person name="Ye F."/>
            <person name="Su P."/>
            <person name="Kiefer A.F."/>
            <person name="Nichols A."/>
            <person name="Cepeda A.J."/>
            <person name="Yan W."/>
            <person name="Fan B."/>
            <person name="Jiang Y."/>
            <person name="Adhikari A."/>
            <person name="Zheng C.-J."/>
            <person name="Schuster L."/>
            <person name="Cowan T.M."/>
            <person name="Smanski M.J."/>
            <person name="Chevrette M.G."/>
            <person name="De Carvalho L.P.S."/>
            <person name="Shen B."/>
        </authorList>
    </citation>
    <scope>NUCLEOTIDE SEQUENCE [LARGE SCALE GENOMIC DNA]</scope>
    <source>
        <strain evidence="3 4">NPDC047833</strain>
    </source>
</reference>
<keyword evidence="2" id="KW-1133">Transmembrane helix</keyword>
<feature type="transmembrane region" description="Helical" evidence="2">
    <location>
        <begin position="146"/>
        <end position="167"/>
    </location>
</feature>
<feature type="compositionally biased region" description="Low complexity" evidence="1">
    <location>
        <begin position="101"/>
        <end position="115"/>
    </location>
</feature>
<gene>
    <name evidence="3" type="ORF">AB0887_16285</name>
</gene>
<dbReference type="Proteomes" id="UP001553843">
    <property type="component" value="Unassembled WGS sequence"/>
</dbReference>
<evidence type="ECO:0000256" key="1">
    <source>
        <dbReference type="SAM" id="MobiDB-lite"/>
    </source>
</evidence>
<evidence type="ECO:0008006" key="5">
    <source>
        <dbReference type="Google" id="ProtNLM"/>
    </source>
</evidence>
<protein>
    <recommendedName>
        <fullName evidence="5">XRE family transcriptional regulator</fullName>
    </recommendedName>
</protein>